<keyword evidence="2" id="KW-0472">Membrane</keyword>
<organism evidence="3 4">
    <name type="scientific">Variovorax robiniae</name>
    <dbReference type="NCBI Taxonomy" id="1836199"/>
    <lineage>
        <taxon>Bacteria</taxon>
        <taxon>Pseudomonadati</taxon>
        <taxon>Pseudomonadota</taxon>
        <taxon>Betaproteobacteria</taxon>
        <taxon>Burkholderiales</taxon>
        <taxon>Comamonadaceae</taxon>
        <taxon>Variovorax</taxon>
    </lineage>
</organism>
<feature type="region of interest" description="Disordered" evidence="1">
    <location>
        <begin position="228"/>
        <end position="251"/>
    </location>
</feature>
<evidence type="ECO:0008006" key="5">
    <source>
        <dbReference type="Google" id="ProtNLM"/>
    </source>
</evidence>
<proteinExistence type="predicted"/>
<evidence type="ECO:0000313" key="4">
    <source>
        <dbReference type="Proteomes" id="UP001367030"/>
    </source>
</evidence>
<evidence type="ECO:0000256" key="2">
    <source>
        <dbReference type="SAM" id="Phobius"/>
    </source>
</evidence>
<dbReference type="RefSeq" id="WP_340334023.1">
    <property type="nucleotide sequence ID" value="NZ_JBBKZS010000002.1"/>
</dbReference>
<gene>
    <name evidence="3" type="ORF">WKW79_05060</name>
</gene>
<feature type="region of interest" description="Disordered" evidence="1">
    <location>
        <begin position="58"/>
        <end position="91"/>
    </location>
</feature>
<keyword evidence="2" id="KW-0812">Transmembrane</keyword>
<evidence type="ECO:0000313" key="3">
    <source>
        <dbReference type="EMBL" id="MEJ8853924.1"/>
    </source>
</evidence>
<accession>A0ABU8X474</accession>
<reference evidence="3 4" key="1">
    <citation type="submission" date="2024-03" db="EMBL/GenBank/DDBJ databases">
        <title>Novel species of the genus Variovorax.</title>
        <authorList>
            <person name="Liu Q."/>
            <person name="Xin Y.-H."/>
        </authorList>
    </citation>
    <scope>NUCLEOTIDE SEQUENCE [LARGE SCALE GENOMIC DNA]</scope>
    <source>
        <strain evidence="3 4">KACC 18901</strain>
    </source>
</reference>
<keyword evidence="4" id="KW-1185">Reference proteome</keyword>
<evidence type="ECO:0000256" key="1">
    <source>
        <dbReference type="SAM" id="MobiDB-lite"/>
    </source>
</evidence>
<keyword evidence="2" id="KW-1133">Transmembrane helix</keyword>
<dbReference type="EMBL" id="JBBKZS010000002">
    <property type="protein sequence ID" value="MEJ8853924.1"/>
    <property type="molecule type" value="Genomic_DNA"/>
</dbReference>
<protein>
    <recommendedName>
        <fullName evidence="5">Zinc ribbon domain-containing protein</fullName>
    </recommendedName>
</protein>
<dbReference type="Proteomes" id="UP001367030">
    <property type="component" value="Unassembled WGS sequence"/>
</dbReference>
<comment type="caution">
    <text evidence="3">The sequence shown here is derived from an EMBL/GenBank/DDBJ whole genome shotgun (WGS) entry which is preliminary data.</text>
</comment>
<name>A0ABU8X474_9BURK</name>
<feature type="transmembrane region" description="Helical" evidence="2">
    <location>
        <begin position="96"/>
        <end position="125"/>
    </location>
</feature>
<sequence>MALVCPACGTENRSVAKFCIECIGALPVGFEPTQLASRPGPDASDGMPSALAAFAATPSLPPSQGRVDAAVPPSARDRLSAAAPPPMHETKGRKGLWVSVGALAIALVVGAAGWAAAGAGGWYIYKEKGGNGGEEREPVAIVTTPSIAEPARAPIAIATTPEASAPSARPVVASASVPAPTASAPASAAPTPSVPTVASSLSPGEVLVAASPEAGQNVAPQIERHSGTPVATAPARVAHKPQAAPASAPPASSLAKACGDMNFIASARCKVAECAKPALRQTAECRVVQAQQRLMEEKRNPTLSN</sequence>